<keyword evidence="1 3" id="KW-0378">Hydrolase</keyword>
<dbReference type="GO" id="GO:0000272">
    <property type="term" value="P:polysaccharide catabolic process"/>
    <property type="evidence" value="ECO:0007669"/>
    <property type="project" value="InterPro"/>
</dbReference>
<dbReference type="InterPro" id="IPR001547">
    <property type="entry name" value="Glyco_hydro_5"/>
</dbReference>
<protein>
    <recommendedName>
        <fullName evidence="5">Glycoside hydrolase family 5 domain-containing protein</fullName>
    </recommendedName>
</protein>
<keyword evidence="4" id="KW-0732">Signal</keyword>
<evidence type="ECO:0000259" key="5">
    <source>
        <dbReference type="Pfam" id="PF00150"/>
    </source>
</evidence>
<feature type="signal peptide" evidence="4">
    <location>
        <begin position="1"/>
        <end position="24"/>
    </location>
</feature>
<reference evidence="6" key="1">
    <citation type="submission" date="2016-07" db="EMBL/GenBank/DDBJ databases">
        <authorList>
            <person name="Informatics P."/>
        </authorList>
    </citation>
    <scope>NUCLEOTIDE SEQUENCE</scope>
    <source>
        <strain evidence="6">INF090</strain>
    </source>
</reference>
<feature type="chain" id="PRO_5008681515" description="Glycoside hydrolase family 5 domain-containing protein" evidence="4">
    <location>
        <begin position="25"/>
        <end position="345"/>
    </location>
</feature>
<sequence length="345" mass="39566">MLKISLLSVASLFLFNSSFFFTHAAEIKCNSDDNIRLGINAHLANQSSEYVDTAINKMKSLGMEIVRFDASWKFVEVKKGEYSIPEKWDQLINKLNHNGIEPLIILDYGNKYYNNGDKPISDSDRDAFKRYVAFLVNHFKGKVKYYQIWNEWNGKVGNTTPGDVESYKVLVKSVYPIIKQADPNSLVIVSSFSSAEFNKMLGIGHEDYLKSFLTPDMANFTDILSIHPYTMYRKPPYNGYNTYMKQVDYAVNLISANPLFNKKPLFITEIGWSTSSGKVGVTESEQREYINRAISYAAKVRIKAIIFYELRDASSNKFDVESNFGFFNSSWQQKSISSNMLYRKC</sequence>
<dbReference type="InterPro" id="IPR017853">
    <property type="entry name" value="GH"/>
</dbReference>
<dbReference type="InterPro" id="IPR051923">
    <property type="entry name" value="Glycosyl_Hydrolase_39"/>
</dbReference>
<proteinExistence type="inferred from homology"/>
<dbReference type="Gene3D" id="3.20.20.80">
    <property type="entry name" value="Glycosidases"/>
    <property type="match status" value="1"/>
</dbReference>
<dbReference type="EMBL" id="LT603706">
    <property type="protein sequence ID" value="SCA95785.1"/>
    <property type="molecule type" value="Genomic_DNA"/>
</dbReference>
<feature type="domain" description="Glycoside hydrolase family 5" evidence="5">
    <location>
        <begin position="38"/>
        <end position="303"/>
    </location>
</feature>
<gene>
    <name evidence="6" type="primary">wcuK</name>
    <name evidence="6" type="synonym">KL130_00013</name>
</gene>
<keyword evidence="2 3" id="KW-0326">Glycosidase</keyword>
<dbReference type="GO" id="GO:0004553">
    <property type="term" value="F:hydrolase activity, hydrolyzing O-glycosyl compounds"/>
    <property type="evidence" value="ECO:0007669"/>
    <property type="project" value="InterPro"/>
</dbReference>
<dbReference type="SUPFAM" id="SSF51445">
    <property type="entry name" value="(Trans)glycosidases"/>
    <property type="match status" value="1"/>
</dbReference>
<dbReference type="AlphaFoldDB" id="A0A1C3SZH4"/>
<evidence type="ECO:0000256" key="3">
    <source>
        <dbReference type="RuleBase" id="RU361153"/>
    </source>
</evidence>
<evidence type="ECO:0000256" key="1">
    <source>
        <dbReference type="ARBA" id="ARBA00022801"/>
    </source>
</evidence>
<comment type="similarity">
    <text evidence="3">Belongs to the glycosyl hydrolase 5 (cellulase A) family.</text>
</comment>
<evidence type="ECO:0000313" key="6">
    <source>
        <dbReference type="EMBL" id="SCA95785.1"/>
    </source>
</evidence>
<evidence type="ECO:0000256" key="4">
    <source>
        <dbReference type="SAM" id="SignalP"/>
    </source>
</evidence>
<accession>A0A1C3SZH4</accession>
<name>A0A1C3SZH4_KLEPN</name>
<organism evidence="6">
    <name type="scientific">Klebsiella pneumoniae</name>
    <dbReference type="NCBI Taxonomy" id="573"/>
    <lineage>
        <taxon>Bacteria</taxon>
        <taxon>Pseudomonadati</taxon>
        <taxon>Pseudomonadota</taxon>
        <taxon>Gammaproteobacteria</taxon>
        <taxon>Enterobacterales</taxon>
        <taxon>Enterobacteriaceae</taxon>
        <taxon>Klebsiella/Raoultella group</taxon>
        <taxon>Klebsiella</taxon>
        <taxon>Klebsiella pneumoniae complex</taxon>
    </lineage>
</organism>
<evidence type="ECO:0000256" key="2">
    <source>
        <dbReference type="ARBA" id="ARBA00023295"/>
    </source>
</evidence>
<dbReference type="RefSeq" id="WP_117271940.1">
    <property type="nucleotide sequence ID" value="NZ_JAXUCN010000006.1"/>
</dbReference>
<dbReference type="Pfam" id="PF00150">
    <property type="entry name" value="Cellulase"/>
    <property type="match status" value="1"/>
</dbReference>
<dbReference type="PANTHER" id="PTHR12631">
    <property type="entry name" value="ALPHA-L-IDURONIDASE"/>
    <property type="match status" value="1"/>
</dbReference>
<reference evidence="6" key="2">
    <citation type="submission" date="2016-08" db="EMBL/GenBank/DDBJ databases">
        <title>Klebsiella loci capsule.</title>
        <authorList>
            <person name="Holt K.E."/>
            <person name="Thomson N.R."/>
        </authorList>
    </citation>
    <scope>NUCLEOTIDE SEQUENCE</scope>
    <source>
        <strain evidence="6">INF090</strain>
    </source>
</reference>
<dbReference type="PANTHER" id="PTHR12631:SF10">
    <property type="entry name" value="BETA-XYLOSIDASE-LIKE PROTEIN-RELATED"/>
    <property type="match status" value="1"/>
</dbReference>